<gene>
    <name evidence="2" type="primary">LOC103210530</name>
</gene>
<dbReference type="Proteomes" id="UP000694850">
    <property type="component" value="Unplaced"/>
</dbReference>
<proteinExistence type="predicted"/>
<dbReference type="RefSeq" id="XP_042638992.1">
    <property type="nucleotide sequence ID" value="XM_042783058.1"/>
</dbReference>
<keyword evidence="1" id="KW-1185">Reference proteome</keyword>
<protein>
    <submittedName>
        <fullName evidence="2">Membrane-spanning 4-domains subfamily A member 6A-like</fullName>
    </submittedName>
</protein>
<evidence type="ECO:0000313" key="1">
    <source>
        <dbReference type="Proteomes" id="UP000694850"/>
    </source>
</evidence>
<accession>A0AC54ZDG5</accession>
<evidence type="ECO:0000313" key="2">
    <source>
        <dbReference type="RefSeq" id="XP_042638992.1"/>
    </source>
</evidence>
<sequence>MIPQHMPSESVVVLTPNGFKFPQTEQPTPTNQGQVSLMKHLKTEIKVLGTIQILCGLMVFSLGLILVSCPFSPQFTPVFSTLLKAGYPFTGAFCFIIAGSLSIITEKKSIKPLVQSSLTASILSCLSAVVGLILLLINLLALGHASWQCELDMQVLPTSYYRYHDDMECSMATTILTGLLSIMLIFSVLELCLAVLSTMLWWKTAHSDFPESVLFLPLSSKNTTNLTHDPGYEELLTS</sequence>
<reference evidence="2" key="1">
    <citation type="submission" date="2025-08" db="UniProtKB">
        <authorList>
            <consortium name="RefSeq"/>
        </authorList>
    </citation>
    <scope>IDENTIFICATION</scope>
</reference>
<organism evidence="1 2">
    <name type="scientific">Orycteropus afer afer</name>
    <dbReference type="NCBI Taxonomy" id="1230840"/>
    <lineage>
        <taxon>Eukaryota</taxon>
        <taxon>Metazoa</taxon>
        <taxon>Chordata</taxon>
        <taxon>Craniata</taxon>
        <taxon>Vertebrata</taxon>
        <taxon>Euteleostomi</taxon>
        <taxon>Mammalia</taxon>
        <taxon>Eutheria</taxon>
        <taxon>Afrotheria</taxon>
        <taxon>Tubulidentata</taxon>
        <taxon>Orycteropodidae</taxon>
        <taxon>Orycteropus</taxon>
    </lineage>
</organism>
<name>A0AC54ZDG5_ORYAF</name>